<comment type="caution">
    <text evidence="1">The sequence shown here is derived from an EMBL/GenBank/DDBJ whole genome shotgun (WGS) entry which is preliminary data.</text>
</comment>
<sequence length="366" mass="40494">MASQSSHKAHAALLAPLTYGEPVAGDPHDSSPDPNVDSGEALEKQGDQPESPDPGLHDNLLPQGPKPEMANKEENNAVLGLSFPRKLWRIVEDAAFTSVRWNDEGDMVVIEADLFQTEVLQRRGADQIFETASIKSFIRELNLYGFSKIRPSCHSAGKKTMIYRNSNFQRDKPCLLQNIPKRKKRVMATRHSPRLHHNQCTQEAGKKNIPKRKKRVMATRHSPRLHHNQCTQEAGKKVQKGTPPARRTLSRRSFVLSRLWSMGSVAERAGANPLPSEQGGPSGKGMSSNTTFVPPATSGRESTGQMPESPPEYPDYDSVMALHNTCYSILTAALSSTAPNEAPEAEEEQGEYMCVLCEHVKDKPNL</sequence>
<dbReference type="Proteomes" id="UP001162501">
    <property type="component" value="Unassembled WGS sequence"/>
</dbReference>
<protein>
    <submittedName>
        <fullName evidence="1">Uncharacterized protein</fullName>
    </submittedName>
</protein>
<accession>A0ACB1KEZ4</accession>
<name>A0ACB1KEZ4_RANTA</name>
<dbReference type="EMBL" id="CATOBB020000409">
    <property type="protein sequence ID" value="CAM9153969.1"/>
    <property type="molecule type" value="Genomic_DNA"/>
</dbReference>
<proteinExistence type="predicted"/>
<evidence type="ECO:0000313" key="1">
    <source>
        <dbReference type="EMBL" id="CAM9153969.1"/>
    </source>
</evidence>
<gene>
    <name evidence="1" type="ORF">MRATA1EN22A_LOCUS29142</name>
</gene>
<organism evidence="1 2">
    <name type="scientific">Rangifer tarandus platyrhynchus</name>
    <name type="common">Svalbard reindeer</name>
    <dbReference type="NCBI Taxonomy" id="3082113"/>
    <lineage>
        <taxon>Eukaryota</taxon>
        <taxon>Metazoa</taxon>
        <taxon>Chordata</taxon>
        <taxon>Craniata</taxon>
        <taxon>Vertebrata</taxon>
        <taxon>Euteleostomi</taxon>
        <taxon>Mammalia</taxon>
        <taxon>Eutheria</taxon>
        <taxon>Laurasiatheria</taxon>
        <taxon>Artiodactyla</taxon>
        <taxon>Ruminantia</taxon>
        <taxon>Pecora</taxon>
        <taxon>Cervidae</taxon>
        <taxon>Odocoileinae</taxon>
        <taxon>Rangifer</taxon>
    </lineage>
</organism>
<reference evidence="1" key="1">
    <citation type="submission" date="2025-03" db="EMBL/GenBank/DDBJ databases">
        <authorList>
            <consortium name="ELIXIR-Norway"/>
            <consortium name="Elixir Norway"/>
        </authorList>
    </citation>
    <scope>NUCLEOTIDE SEQUENCE</scope>
</reference>
<evidence type="ECO:0000313" key="2">
    <source>
        <dbReference type="Proteomes" id="UP001162501"/>
    </source>
</evidence>